<dbReference type="GO" id="GO:0015074">
    <property type="term" value="P:DNA integration"/>
    <property type="evidence" value="ECO:0007669"/>
    <property type="project" value="InterPro"/>
</dbReference>
<dbReference type="PANTHER" id="PTHR47266">
    <property type="entry name" value="ENDONUCLEASE-RELATED"/>
    <property type="match status" value="1"/>
</dbReference>
<organism evidence="2 3">
    <name type="scientific">Mytilus coruscus</name>
    <name type="common">Sea mussel</name>
    <dbReference type="NCBI Taxonomy" id="42192"/>
    <lineage>
        <taxon>Eukaryota</taxon>
        <taxon>Metazoa</taxon>
        <taxon>Spiralia</taxon>
        <taxon>Lophotrochozoa</taxon>
        <taxon>Mollusca</taxon>
        <taxon>Bivalvia</taxon>
        <taxon>Autobranchia</taxon>
        <taxon>Pteriomorphia</taxon>
        <taxon>Mytilida</taxon>
        <taxon>Mytiloidea</taxon>
        <taxon>Mytilidae</taxon>
        <taxon>Mytilinae</taxon>
        <taxon>Mytilus</taxon>
    </lineage>
</organism>
<dbReference type="InterPro" id="IPR012337">
    <property type="entry name" value="RNaseH-like_sf"/>
</dbReference>
<dbReference type="SUPFAM" id="SSF53098">
    <property type="entry name" value="Ribonuclease H-like"/>
    <property type="match status" value="1"/>
</dbReference>
<evidence type="ECO:0000313" key="3">
    <source>
        <dbReference type="Proteomes" id="UP000507470"/>
    </source>
</evidence>
<evidence type="ECO:0000313" key="2">
    <source>
        <dbReference type="EMBL" id="CAC5395326.1"/>
    </source>
</evidence>
<dbReference type="InterPro" id="IPR001584">
    <property type="entry name" value="Integrase_cat-core"/>
</dbReference>
<dbReference type="PROSITE" id="PS50994">
    <property type="entry name" value="INTEGRASE"/>
    <property type="match status" value="1"/>
</dbReference>
<name>A0A6J8CIL0_MYTCO</name>
<dbReference type="GO" id="GO:0003676">
    <property type="term" value="F:nucleic acid binding"/>
    <property type="evidence" value="ECO:0007669"/>
    <property type="project" value="InterPro"/>
</dbReference>
<keyword evidence="3" id="KW-1185">Reference proteome</keyword>
<sequence>MKQNNVGAPMERVALDIIGPLPISYKMNKYALIVTDYFTKRVEGYTMPDMETTAIVDNLDNHFFYRFGIHSQMHSDQGRHLMLDETCILPDSTVYKLTATCIRDPPFCTLKQNETQTEMMKTDDAEIQTEMRQQISTQTEEDKRVMQVTSATHTRRIILMEEEVQLEIEDNRIVVEKETETEEDYMDLDFYH</sequence>
<dbReference type="Proteomes" id="UP000507470">
    <property type="component" value="Unassembled WGS sequence"/>
</dbReference>
<dbReference type="InterPro" id="IPR036397">
    <property type="entry name" value="RNaseH_sf"/>
</dbReference>
<reference evidence="2 3" key="1">
    <citation type="submission" date="2020-06" db="EMBL/GenBank/DDBJ databases">
        <authorList>
            <person name="Li R."/>
            <person name="Bekaert M."/>
        </authorList>
    </citation>
    <scope>NUCLEOTIDE SEQUENCE [LARGE SCALE GENOMIC DNA]</scope>
    <source>
        <strain evidence="3">wild</strain>
    </source>
</reference>
<gene>
    <name evidence="2" type="ORF">MCOR_30005</name>
</gene>
<dbReference type="InterPro" id="IPR052160">
    <property type="entry name" value="Gypsy_RT_Integrase-like"/>
</dbReference>
<feature type="domain" description="Integrase catalytic" evidence="1">
    <location>
        <begin position="5"/>
        <end position="81"/>
    </location>
</feature>
<dbReference type="AlphaFoldDB" id="A0A6J8CIL0"/>
<dbReference type="OrthoDB" id="6158865at2759"/>
<evidence type="ECO:0000259" key="1">
    <source>
        <dbReference type="PROSITE" id="PS50994"/>
    </source>
</evidence>
<protein>
    <recommendedName>
        <fullName evidence="1">Integrase catalytic domain-containing protein</fullName>
    </recommendedName>
</protein>
<dbReference type="Gene3D" id="3.30.420.10">
    <property type="entry name" value="Ribonuclease H-like superfamily/Ribonuclease H"/>
    <property type="match status" value="1"/>
</dbReference>
<dbReference type="EMBL" id="CACVKT020005464">
    <property type="protein sequence ID" value="CAC5395326.1"/>
    <property type="molecule type" value="Genomic_DNA"/>
</dbReference>
<accession>A0A6J8CIL0</accession>
<proteinExistence type="predicted"/>